<comment type="similarity">
    <text evidence="2 5">Belongs to the GMC oxidoreductase family.</text>
</comment>
<feature type="domain" description="Glucose-methanol-choline oxidoreductase N-terminal" evidence="6">
    <location>
        <begin position="87"/>
        <end position="110"/>
    </location>
</feature>
<dbReference type="PROSITE" id="PS00624">
    <property type="entry name" value="GMC_OXRED_2"/>
    <property type="match status" value="1"/>
</dbReference>
<comment type="caution">
    <text evidence="8">The sequence shown here is derived from an EMBL/GenBank/DDBJ whole genome shotgun (WGS) entry which is preliminary data.</text>
</comment>
<evidence type="ECO:0000313" key="8">
    <source>
        <dbReference type="EMBL" id="MBC8750137.1"/>
    </source>
</evidence>
<evidence type="ECO:0000313" key="9">
    <source>
        <dbReference type="Proteomes" id="UP000736373"/>
    </source>
</evidence>
<accession>A0ABR7PV22</accession>
<feature type="domain" description="Glucose-methanol-choline oxidoreductase N-terminal" evidence="7">
    <location>
        <begin position="259"/>
        <end position="273"/>
    </location>
</feature>
<protein>
    <submittedName>
        <fullName evidence="8">Glucose-methanol-choline oxidoreductase</fullName>
    </submittedName>
</protein>
<evidence type="ECO:0000256" key="4">
    <source>
        <dbReference type="ARBA" id="ARBA00022827"/>
    </source>
</evidence>
<dbReference type="Gene3D" id="3.50.50.60">
    <property type="entry name" value="FAD/NAD(P)-binding domain"/>
    <property type="match status" value="1"/>
</dbReference>
<sequence length="542" mass="59125">MVGTKTAMKADYIIVGGGSAGAVLANRLSEDPGKRVLLIEAGGTARSLLVQMPIGFAKLVANKKFDWCYYQEPDPSINGRRFLWPAGKLLGGGSSINGQVYIRGTKRDFDYWAESGATGWGFEDVMPYFLRSETWSGPLSRARGANGPLSVSPMRDFHPLCQNFLEGCNEAGLPMLTDYNGGEMEGAFLTQASQRNGWRCSTEKAYLRPTRTRPNLEIITNAEVETIHTEGGQAVGVTLIRDGLRMRADAAAEIIVCAGAMGTPALLMRSGIGPGDYLQSKGIRVVHDNQHVGRHLQEHPCVGQNKRVRVPTLNSQVGPHHMAGHMMRFLMRRKGPFSAPAVQAMGLARTRDELSEPDVQLHFLPLTYDIEPDTVSSVSAAIPKEPAIMIMATVCHPESRGRILLDAHKRPHIAHQLLGDQRDVDTLVDGMKLIDKIFNTAALRSLVVGNRQPPSVPTTDEAWEDFVRRKTAPAYHPVGTCRMGTGADAVVDPQLRVKGVARLRIADASVMPRLPSTNTNAVAIMIGEKAADTIRKGSRRSR</sequence>
<comment type="cofactor">
    <cofactor evidence="1">
        <name>FAD</name>
        <dbReference type="ChEBI" id="CHEBI:57692"/>
    </cofactor>
</comment>
<dbReference type="PANTHER" id="PTHR11552:SF147">
    <property type="entry name" value="CHOLINE DEHYDROGENASE, MITOCHONDRIAL"/>
    <property type="match status" value="1"/>
</dbReference>
<dbReference type="RefSeq" id="WP_187637100.1">
    <property type="nucleotide sequence ID" value="NZ_VZQQ01000028.1"/>
</dbReference>
<organism evidence="8 9">
    <name type="scientific">Paraburkholderia podalyriae</name>
    <dbReference type="NCBI Taxonomy" id="1938811"/>
    <lineage>
        <taxon>Bacteria</taxon>
        <taxon>Pseudomonadati</taxon>
        <taxon>Pseudomonadota</taxon>
        <taxon>Betaproteobacteria</taxon>
        <taxon>Burkholderiales</taxon>
        <taxon>Burkholderiaceae</taxon>
        <taxon>Paraburkholderia</taxon>
    </lineage>
</organism>
<dbReference type="InterPro" id="IPR000172">
    <property type="entry name" value="GMC_OxRdtase_N"/>
</dbReference>
<evidence type="ECO:0000256" key="1">
    <source>
        <dbReference type="ARBA" id="ARBA00001974"/>
    </source>
</evidence>
<dbReference type="PANTHER" id="PTHR11552">
    <property type="entry name" value="GLUCOSE-METHANOL-CHOLINE GMC OXIDOREDUCTASE"/>
    <property type="match status" value="1"/>
</dbReference>
<gene>
    <name evidence="8" type="ORF">F6X42_27160</name>
</gene>
<evidence type="ECO:0000256" key="2">
    <source>
        <dbReference type="ARBA" id="ARBA00010790"/>
    </source>
</evidence>
<dbReference type="PROSITE" id="PS00623">
    <property type="entry name" value="GMC_OXRED_1"/>
    <property type="match status" value="1"/>
</dbReference>
<evidence type="ECO:0000256" key="3">
    <source>
        <dbReference type="ARBA" id="ARBA00022630"/>
    </source>
</evidence>
<dbReference type="SUPFAM" id="SSF51905">
    <property type="entry name" value="FAD/NAD(P)-binding domain"/>
    <property type="match status" value="1"/>
</dbReference>
<dbReference type="InterPro" id="IPR012132">
    <property type="entry name" value="GMC_OxRdtase"/>
</dbReference>
<evidence type="ECO:0000259" key="7">
    <source>
        <dbReference type="PROSITE" id="PS00624"/>
    </source>
</evidence>
<dbReference type="Gene3D" id="3.30.560.10">
    <property type="entry name" value="Glucose Oxidase, domain 3"/>
    <property type="match status" value="1"/>
</dbReference>
<dbReference type="InterPro" id="IPR007867">
    <property type="entry name" value="GMC_OxRtase_C"/>
</dbReference>
<name>A0ABR7PV22_9BURK</name>
<keyword evidence="4 5" id="KW-0274">FAD</keyword>
<proteinExistence type="inferred from homology"/>
<dbReference type="PIRSF" id="PIRSF000137">
    <property type="entry name" value="Alcohol_oxidase"/>
    <property type="match status" value="1"/>
</dbReference>
<dbReference type="SUPFAM" id="SSF54373">
    <property type="entry name" value="FAD-linked reductases, C-terminal domain"/>
    <property type="match status" value="1"/>
</dbReference>
<dbReference type="Pfam" id="PF05199">
    <property type="entry name" value="GMC_oxred_C"/>
    <property type="match status" value="1"/>
</dbReference>
<dbReference type="EMBL" id="VZQQ01000028">
    <property type="protein sequence ID" value="MBC8750137.1"/>
    <property type="molecule type" value="Genomic_DNA"/>
</dbReference>
<dbReference type="InterPro" id="IPR036188">
    <property type="entry name" value="FAD/NAD-bd_sf"/>
</dbReference>
<keyword evidence="9" id="KW-1185">Reference proteome</keyword>
<dbReference type="Pfam" id="PF00732">
    <property type="entry name" value="GMC_oxred_N"/>
    <property type="match status" value="1"/>
</dbReference>
<reference evidence="8 9" key="1">
    <citation type="submission" date="2019-09" db="EMBL/GenBank/DDBJ databases">
        <title>Paraburkholderia podalyriae sp. nov., A South African Podalyria-associated rhizobium.</title>
        <authorList>
            <person name="Mavima L."/>
            <person name="Beukes C.W."/>
            <person name="Palmer M."/>
            <person name="De Meyer S.E."/>
            <person name="James E.K."/>
            <person name="Maluk M."/>
            <person name="Avontuur J.R."/>
            <person name="Chan W.Y."/>
            <person name="Venter S.N."/>
            <person name="Steenkamp E.T."/>
        </authorList>
    </citation>
    <scope>NUCLEOTIDE SEQUENCE [LARGE SCALE GENOMIC DNA]</scope>
    <source>
        <strain evidence="8 9">WC7.3b</strain>
    </source>
</reference>
<evidence type="ECO:0000256" key="5">
    <source>
        <dbReference type="RuleBase" id="RU003968"/>
    </source>
</evidence>
<evidence type="ECO:0000259" key="6">
    <source>
        <dbReference type="PROSITE" id="PS00623"/>
    </source>
</evidence>
<dbReference type="Proteomes" id="UP000736373">
    <property type="component" value="Unassembled WGS sequence"/>
</dbReference>
<keyword evidence="3 5" id="KW-0285">Flavoprotein</keyword>